<feature type="transmembrane region" description="Helical" evidence="1">
    <location>
        <begin position="39"/>
        <end position="63"/>
    </location>
</feature>
<keyword evidence="1" id="KW-0812">Transmembrane</keyword>
<dbReference type="Proteomes" id="UP000290815">
    <property type="component" value="Chromosome"/>
</dbReference>
<dbReference type="EMBL" id="LR215024">
    <property type="protein sequence ID" value="VEU70394.1"/>
    <property type="molecule type" value="Genomic_DNA"/>
</dbReference>
<evidence type="ECO:0000313" key="2">
    <source>
        <dbReference type="EMBL" id="VEU70394.1"/>
    </source>
</evidence>
<organism evidence="2 3">
    <name type="scientific">Mycoplasmopsis glycophila</name>
    <dbReference type="NCBI Taxonomy" id="171285"/>
    <lineage>
        <taxon>Bacteria</taxon>
        <taxon>Bacillati</taxon>
        <taxon>Mycoplasmatota</taxon>
        <taxon>Mycoplasmoidales</taxon>
        <taxon>Metamycoplasmataceae</taxon>
        <taxon>Mycoplasmopsis</taxon>
    </lineage>
</organism>
<evidence type="ECO:0000313" key="3">
    <source>
        <dbReference type="Proteomes" id="UP000290815"/>
    </source>
</evidence>
<accession>A0A449AV42</accession>
<dbReference type="RefSeq" id="WP_052352992.1">
    <property type="nucleotide sequence ID" value="NZ_LR215024.1"/>
</dbReference>
<name>A0A449AV42_9BACT</name>
<keyword evidence="3" id="KW-1185">Reference proteome</keyword>
<reference evidence="2 3" key="1">
    <citation type="submission" date="2019-01" db="EMBL/GenBank/DDBJ databases">
        <authorList>
            <consortium name="Pathogen Informatics"/>
        </authorList>
    </citation>
    <scope>NUCLEOTIDE SEQUENCE [LARGE SCALE GENOMIC DNA]</scope>
    <source>
        <strain evidence="2 3">NCTC10194</strain>
    </source>
</reference>
<evidence type="ECO:0008006" key="4">
    <source>
        <dbReference type="Google" id="ProtNLM"/>
    </source>
</evidence>
<evidence type="ECO:0000256" key="1">
    <source>
        <dbReference type="SAM" id="Phobius"/>
    </source>
</evidence>
<proteinExistence type="predicted"/>
<feature type="transmembrane region" description="Helical" evidence="1">
    <location>
        <begin position="75"/>
        <end position="96"/>
    </location>
</feature>
<dbReference type="AlphaFoldDB" id="A0A449AV42"/>
<keyword evidence="1" id="KW-0472">Membrane</keyword>
<sequence>MIKFNSKDKEQKNNLTHEEVILLRQTKKKIKKKYWKSRGLFVSLSLIALFVSAATVILNLFSIRFNEIPELTMDFFVAIAILSVLMTFLISLQSFFNIQARKNTLSDNIAKNQEILNQIKSGKEISQDDINEILNTIN</sequence>
<dbReference type="KEGG" id="mgly:NCTC10194_00405"/>
<keyword evidence="1" id="KW-1133">Transmembrane helix</keyword>
<protein>
    <recommendedName>
        <fullName evidence="4">DUF4231 domain-containing protein</fullName>
    </recommendedName>
</protein>
<gene>
    <name evidence="2" type="ORF">NCTC10194_00405</name>
</gene>